<evidence type="ECO:0000313" key="2">
    <source>
        <dbReference type="EMBL" id="KAJ7084572.1"/>
    </source>
</evidence>
<feature type="compositionally biased region" description="Polar residues" evidence="1">
    <location>
        <begin position="549"/>
        <end position="561"/>
    </location>
</feature>
<proteinExistence type="predicted"/>
<dbReference type="EMBL" id="JARJCN010000037">
    <property type="protein sequence ID" value="KAJ7084572.1"/>
    <property type="molecule type" value="Genomic_DNA"/>
</dbReference>
<dbReference type="Proteomes" id="UP001222325">
    <property type="component" value="Unassembled WGS sequence"/>
</dbReference>
<sequence>MDHIPFMDAFLRDARGDLVVPLWSKHQDTWWCSMNASSSNIPERALVVFPEAPELLMPQVSKLLIQDLEFPKKAVLYHPGEHYLGWTPTGRPADSPLGGVYDDPLGFLFDHEDVDVSEASAWIYGEDSDDPAAESRVFAGYLVDKEWADKAMRWADRLQALSVQLADGSSWYQRSFWTGRRGDLPPKYDGGLLYAPHLARDDALAEAEGAKRSILGTLAYLTWYLSVAELGSKLSREDDTFLRSLRLLERPKAGVIYNLQRDYHEANFIHLAWNEVPIHYSWTDEEEADGRFRRLSPSYWSEYRSLLEVAESADEVRLEDLPSFARWKGDLQRYDWFFQDLHAGKRGHALPARCFKPDWEYRVIDFRLWGARTVTHWETIRAYAEKFKGTVAATPYGTVCTFFRQNPRGPQEPAMLRERPAHHANALTDFAEKEVGLSEGEEEEFFESTVRVREMAKNKWAPRSGRTFNSFDGRLDGPGRTTTLRKNRRTARSEIDPSEPSSSYGEVRSRSSLLERLGPVHAPGFTPTKSAPTEEFSGPALVSRWANTMATGPGEQSSSESGDTEAASVELGKRPRSVSPTDDAHRGAPGGAFAEEFRSVQVRDDDQEGPSREAEASIPFQTGVRVEGPWSERASPRESPEPQGFATREDAIARIREWAPQVTEAVPGIRPYPGLLWNIEWLSVAVLICDDERSLIRMKTYAACSPGTESITDVMELAIRFGVAFEVYIPASRVRDFARGKPVDALDQDTLSSLYAPGYRDSLLTFGIGGAALYDQYLGRLNALLRRPHAVAFIYAGGVLRFVAELYNRNLVYRLAEGPSLQLTEHMAGRKRLLQLGSEPEFYVADQVSSSEISLLLGHVGGTKSSNEAWLWPPPEVMESESLHMRGYLSDGAFKILVNIQNDILEKKKFVWRTRADWKEYFRVGQKRMFTPPVIPSKEDFVEGARLFERAFPSIWSNKNIADIVIPEEFEPLARD</sequence>
<organism evidence="2 3">
    <name type="scientific">Mycena belliarum</name>
    <dbReference type="NCBI Taxonomy" id="1033014"/>
    <lineage>
        <taxon>Eukaryota</taxon>
        <taxon>Fungi</taxon>
        <taxon>Dikarya</taxon>
        <taxon>Basidiomycota</taxon>
        <taxon>Agaricomycotina</taxon>
        <taxon>Agaricomycetes</taxon>
        <taxon>Agaricomycetidae</taxon>
        <taxon>Agaricales</taxon>
        <taxon>Marasmiineae</taxon>
        <taxon>Mycenaceae</taxon>
        <taxon>Mycena</taxon>
    </lineage>
</organism>
<keyword evidence="3" id="KW-1185">Reference proteome</keyword>
<gene>
    <name evidence="2" type="ORF">B0H15DRAFT_951451</name>
</gene>
<feature type="compositionally biased region" description="Low complexity" evidence="1">
    <location>
        <begin position="501"/>
        <end position="510"/>
    </location>
</feature>
<feature type="compositionally biased region" description="Basic and acidic residues" evidence="1">
    <location>
        <begin position="595"/>
        <end position="615"/>
    </location>
</feature>
<evidence type="ECO:0000256" key="1">
    <source>
        <dbReference type="SAM" id="MobiDB-lite"/>
    </source>
</evidence>
<feature type="region of interest" description="Disordered" evidence="1">
    <location>
        <begin position="549"/>
        <end position="617"/>
    </location>
</feature>
<evidence type="ECO:0000313" key="3">
    <source>
        <dbReference type="Proteomes" id="UP001222325"/>
    </source>
</evidence>
<reference evidence="2" key="1">
    <citation type="submission" date="2023-03" db="EMBL/GenBank/DDBJ databases">
        <title>Massive genome expansion in bonnet fungi (Mycena s.s.) driven by repeated elements and novel gene families across ecological guilds.</title>
        <authorList>
            <consortium name="Lawrence Berkeley National Laboratory"/>
            <person name="Harder C.B."/>
            <person name="Miyauchi S."/>
            <person name="Viragh M."/>
            <person name="Kuo A."/>
            <person name="Thoen E."/>
            <person name="Andreopoulos B."/>
            <person name="Lu D."/>
            <person name="Skrede I."/>
            <person name="Drula E."/>
            <person name="Henrissat B."/>
            <person name="Morin E."/>
            <person name="Kohler A."/>
            <person name="Barry K."/>
            <person name="LaButti K."/>
            <person name="Morin E."/>
            <person name="Salamov A."/>
            <person name="Lipzen A."/>
            <person name="Mereny Z."/>
            <person name="Hegedus B."/>
            <person name="Baldrian P."/>
            <person name="Stursova M."/>
            <person name="Weitz H."/>
            <person name="Taylor A."/>
            <person name="Grigoriev I.V."/>
            <person name="Nagy L.G."/>
            <person name="Martin F."/>
            <person name="Kauserud H."/>
        </authorList>
    </citation>
    <scope>NUCLEOTIDE SEQUENCE</scope>
    <source>
        <strain evidence="2">CBHHK173m</strain>
    </source>
</reference>
<comment type="caution">
    <text evidence="2">The sequence shown here is derived from an EMBL/GenBank/DDBJ whole genome shotgun (WGS) entry which is preliminary data.</text>
</comment>
<dbReference type="AlphaFoldDB" id="A0AAD6U0F5"/>
<name>A0AAD6U0F5_9AGAR</name>
<protein>
    <submittedName>
        <fullName evidence="2">Uncharacterized protein</fullName>
    </submittedName>
</protein>
<feature type="region of interest" description="Disordered" evidence="1">
    <location>
        <begin position="463"/>
        <end position="510"/>
    </location>
</feature>
<accession>A0AAD6U0F5</accession>